<dbReference type="InterPro" id="IPR027532">
    <property type="entry name" value="Mdm12"/>
</dbReference>
<dbReference type="GO" id="GO:0032865">
    <property type="term" value="C:ERMES complex"/>
    <property type="evidence" value="ECO:0007669"/>
    <property type="project" value="UniProtKB-UniRule"/>
</dbReference>
<evidence type="ECO:0000256" key="1">
    <source>
        <dbReference type="ARBA" id="ARBA00004370"/>
    </source>
</evidence>
<evidence type="ECO:0000256" key="10">
    <source>
        <dbReference type="SAM" id="MobiDB-lite"/>
    </source>
</evidence>
<evidence type="ECO:0000256" key="4">
    <source>
        <dbReference type="ARBA" id="ARBA00022824"/>
    </source>
</evidence>
<feature type="region of interest" description="Disordered" evidence="10">
    <location>
        <begin position="70"/>
        <end position="160"/>
    </location>
</feature>
<organism evidence="12 13">
    <name type="scientific">Trichodelitschia bisporula</name>
    <dbReference type="NCBI Taxonomy" id="703511"/>
    <lineage>
        <taxon>Eukaryota</taxon>
        <taxon>Fungi</taxon>
        <taxon>Dikarya</taxon>
        <taxon>Ascomycota</taxon>
        <taxon>Pezizomycotina</taxon>
        <taxon>Dothideomycetes</taxon>
        <taxon>Dothideomycetes incertae sedis</taxon>
        <taxon>Phaeotrichales</taxon>
        <taxon>Phaeotrichaceae</taxon>
        <taxon>Trichodelitschia</taxon>
    </lineage>
</organism>
<dbReference type="GO" id="GO:1990456">
    <property type="term" value="P:mitochondrion-endoplasmic reticulum membrane tethering"/>
    <property type="evidence" value="ECO:0007669"/>
    <property type="project" value="TreeGrafter"/>
</dbReference>
<dbReference type="InterPro" id="IPR031468">
    <property type="entry name" value="SMP_LBD"/>
</dbReference>
<feature type="compositionally biased region" description="Polar residues" evidence="10">
    <location>
        <begin position="113"/>
        <end position="126"/>
    </location>
</feature>
<evidence type="ECO:0000256" key="8">
    <source>
        <dbReference type="ARBA" id="ARBA00023136"/>
    </source>
</evidence>
<evidence type="ECO:0000313" key="13">
    <source>
        <dbReference type="Proteomes" id="UP000799640"/>
    </source>
</evidence>
<dbReference type="Pfam" id="PF26544">
    <property type="entry name" value="Mdm12"/>
    <property type="match status" value="1"/>
</dbReference>
<evidence type="ECO:0000256" key="6">
    <source>
        <dbReference type="ARBA" id="ARBA00023121"/>
    </source>
</evidence>
<reference evidence="12" key="1">
    <citation type="journal article" date="2020" name="Stud. Mycol.">
        <title>101 Dothideomycetes genomes: a test case for predicting lifestyles and emergence of pathogens.</title>
        <authorList>
            <person name="Haridas S."/>
            <person name="Albert R."/>
            <person name="Binder M."/>
            <person name="Bloem J."/>
            <person name="Labutti K."/>
            <person name="Salamov A."/>
            <person name="Andreopoulos B."/>
            <person name="Baker S."/>
            <person name="Barry K."/>
            <person name="Bills G."/>
            <person name="Bluhm B."/>
            <person name="Cannon C."/>
            <person name="Castanera R."/>
            <person name="Culley D."/>
            <person name="Daum C."/>
            <person name="Ezra D."/>
            <person name="Gonzalez J."/>
            <person name="Henrissat B."/>
            <person name="Kuo A."/>
            <person name="Liang C."/>
            <person name="Lipzen A."/>
            <person name="Lutzoni F."/>
            <person name="Magnuson J."/>
            <person name="Mondo S."/>
            <person name="Nolan M."/>
            <person name="Ohm R."/>
            <person name="Pangilinan J."/>
            <person name="Park H.-J."/>
            <person name="Ramirez L."/>
            <person name="Alfaro M."/>
            <person name="Sun H."/>
            <person name="Tritt A."/>
            <person name="Yoshinaga Y."/>
            <person name="Zwiers L.-H."/>
            <person name="Turgeon B."/>
            <person name="Goodwin S."/>
            <person name="Spatafora J."/>
            <person name="Crous P."/>
            <person name="Grigoriev I."/>
        </authorList>
    </citation>
    <scope>NUCLEOTIDE SEQUENCE</scope>
    <source>
        <strain evidence="12">CBS 262.69</strain>
    </source>
</reference>
<evidence type="ECO:0000256" key="7">
    <source>
        <dbReference type="ARBA" id="ARBA00023128"/>
    </source>
</evidence>
<dbReference type="GO" id="GO:0008289">
    <property type="term" value="F:lipid binding"/>
    <property type="evidence" value="ECO:0007669"/>
    <property type="project" value="UniProtKB-KW"/>
</dbReference>
<evidence type="ECO:0000256" key="3">
    <source>
        <dbReference type="ARBA" id="ARBA00022787"/>
    </source>
</evidence>
<dbReference type="AlphaFoldDB" id="A0A6G1I160"/>
<keyword evidence="6" id="KW-0446">Lipid-binding</keyword>
<dbReference type="HAMAP" id="MF_03104">
    <property type="entry name" value="Mdm12"/>
    <property type="match status" value="1"/>
</dbReference>
<feature type="domain" description="SMP-LTD" evidence="11">
    <location>
        <begin position="1"/>
        <end position="313"/>
    </location>
</feature>
<dbReference type="Proteomes" id="UP000799640">
    <property type="component" value="Unassembled WGS sequence"/>
</dbReference>
<keyword evidence="7 9" id="KW-0496">Mitochondrion</keyword>
<keyword evidence="13" id="KW-1185">Reference proteome</keyword>
<comment type="subunit">
    <text evidence="9">Component of the ER-mitochondria encounter structure (ERMES) or MDM complex, composed of MMM1, MDM10, MDM12 and MDM34. A MMM1 homodimer associates with one molecule of MDM12 on each side in a pairwise head-to-tail manner, and the SMP-LTD domains of MMM1 and MDM12 generate a continuous hydrophobic tunnel for phospholipid trafficking.</text>
</comment>
<evidence type="ECO:0000256" key="2">
    <source>
        <dbReference type="ARBA" id="ARBA00022448"/>
    </source>
</evidence>
<proteinExistence type="inferred from homology"/>
<dbReference type="OrthoDB" id="3356905at2759"/>
<dbReference type="PANTHER" id="PTHR28204:SF1">
    <property type="entry name" value="MITOCHONDRIAL DISTRIBUTION AND MORPHOLOGY PROTEIN 12"/>
    <property type="match status" value="1"/>
</dbReference>
<accession>A0A6G1I160</accession>
<dbReference type="PANTHER" id="PTHR28204">
    <property type="entry name" value="MITOCHONDRIAL DISTRIBUTION AND MORPHOLOGY PROTEIN 12"/>
    <property type="match status" value="1"/>
</dbReference>
<comment type="similarity">
    <text evidence="9">Belongs to the MDM12 family.</text>
</comment>
<gene>
    <name evidence="9" type="primary">MDM12</name>
    <name evidence="12" type="ORF">EJ06DRAFT_555531</name>
</gene>
<keyword evidence="4 9" id="KW-0256">Endoplasmic reticulum</keyword>
<keyword evidence="5" id="KW-0445">Lipid transport</keyword>
<dbReference type="GO" id="GO:0005789">
    <property type="term" value="C:endoplasmic reticulum membrane"/>
    <property type="evidence" value="ECO:0007669"/>
    <property type="project" value="UniProtKB-SubCell"/>
</dbReference>
<keyword evidence="2" id="KW-0813">Transport</keyword>
<dbReference type="PROSITE" id="PS51847">
    <property type="entry name" value="SMP"/>
    <property type="match status" value="1"/>
</dbReference>
<evidence type="ECO:0000313" key="12">
    <source>
        <dbReference type="EMBL" id="KAF2401911.1"/>
    </source>
</evidence>
<evidence type="ECO:0000256" key="5">
    <source>
        <dbReference type="ARBA" id="ARBA00023055"/>
    </source>
</evidence>
<protein>
    <recommendedName>
        <fullName evidence="9">Mitochondrial distribution and morphology protein 12</fullName>
    </recommendedName>
    <alternativeName>
        <fullName evidence="9">Mitochondrial inheritance component MDM12</fullName>
    </alternativeName>
</protein>
<feature type="compositionally biased region" description="Acidic residues" evidence="10">
    <location>
        <begin position="70"/>
        <end position="82"/>
    </location>
</feature>
<name>A0A6G1I160_9PEZI</name>
<keyword evidence="3 9" id="KW-1000">Mitochondrion outer membrane</keyword>
<sequence length="313" mass="34532">MSVDINWETLTEGPDGLRLAEAVRAFVHSKFQSVPLPRFIRSVQVRAFDFGNVSPEVEIKDVCDPLPDFYDEVDYTDSESDGDSNGSRDDNVASGLRDGSPAPRDPSSRPPSQHASSATGVHTARTQSKDGSGDRPPYFPSEHGAPSPPRMSTMREQNQSPEDIQVVAHVRYAGDLRLSLTAEILLDYPMPSFVGIPLQLNVTGLTFDGVALVAFVKKRRRAHLCFLAPEDAEAVLGGDGLDDEEDEGEGRRPVGGKMGGLLEEIRVESEIGQRENGKQVLKNVGKVEKFVLEQVRRIFEDEFVYPSFWTFLV</sequence>
<comment type="subcellular location">
    <subcellularLocation>
        <location evidence="1">Membrane</location>
    </subcellularLocation>
    <subcellularLocation>
        <location evidence="9">Mitochondrion outer membrane</location>
        <topology evidence="9">Peripheral membrane protein</topology>
        <orientation evidence="9">Cytoplasmic side</orientation>
    </subcellularLocation>
    <subcellularLocation>
        <location evidence="9">Endoplasmic reticulum membrane</location>
        <topology evidence="9">Peripheral membrane protein</topology>
        <orientation evidence="9">Cytoplasmic side</orientation>
    </subcellularLocation>
    <text evidence="9">The ERMES/MDM complex localizes to a few discrete foci (around 10 per single cell), that represent mitochondria-endoplasmic reticulum junctions. These foci are often found next to mtDNA nucleoids.</text>
</comment>
<evidence type="ECO:0000256" key="9">
    <source>
        <dbReference type="HAMAP-Rule" id="MF_03104"/>
    </source>
</evidence>
<comment type="function">
    <text evidence="9">Component of the ERMES/MDM complex, which serves as a molecular tether to connect the endoplasmic reticulum (ER) and mitochondria. Components of this complex are involved in the control of mitochondrial shape and protein biogenesis, and function in nonvesicular lipid trafficking between the ER and mitochondria. MDM12 is required for the interaction of the ER-resident membrane protein MMM1 and the outer mitochondrial membrane-resident beta-barrel protein MDM10. The MDM12-MMM1 subcomplex functions in the major beta-barrel assembly pathway that is responsible for biogenesis of all mitochondrial outer membrane beta-barrel proteins, and acts in a late step after the SAM complex. The MDM10-MDM12-MMM1 subcomplex further acts in the TOM40-specific pathway after the action of the MDM12-MMM1 complex. Essential for establishing and maintaining the structure of mitochondria and maintenance of mtDNA nucleoids.</text>
</comment>
<dbReference type="EMBL" id="ML996692">
    <property type="protein sequence ID" value="KAF2401911.1"/>
    <property type="molecule type" value="Genomic_DNA"/>
</dbReference>
<dbReference type="CDD" id="cd21672">
    <property type="entry name" value="SMP_Mdm12"/>
    <property type="match status" value="1"/>
</dbReference>
<keyword evidence="8 9" id="KW-0472">Membrane</keyword>
<dbReference type="GO" id="GO:0015914">
    <property type="term" value="P:phospholipid transport"/>
    <property type="evidence" value="ECO:0007669"/>
    <property type="project" value="TreeGrafter"/>
</dbReference>
<evidence type="ECO:0000259" key="11">
    <source>
        <dbReference type="PROSITE" id="PS51847"/>
    </source>
</evidence>
<dbReference type="GO" id="GO:0045040">
    <property type="term" value="P:protein insertion into mitochondrial outer membrane"/>
    <property type="evidence" value="ECO:0007669"/>
    <property type="project" value="UniProtKB-UniRule"/>
</dbReference>